<dbReference type="RefSeq" id="WP_404318620.1">
    <property type="nucleotide sequence ID" value="NZ_JAUIYO010000017.1"/>
</dbReference>
<dbReference type="EMBL" id="JAUIYO010000017">
    <property type="protein sequence ID" value="MFK2826894.1"/>
    <property type="molecule type" value="Genomic_DNA"/>
</dbReference>
<evidence type="ECO:0000256" key="1">
    <source>
        <dbReference type="SAM" id="SignalP"/>
    </source>
</evidence>
<comment type="caution">
    <text evidence="2">The sequence shown here is derived from an EMBL/GenBank/DDBJ whole genome shotgun (WGS) entry which is preliminary data.</text>
</comment>
<evidence type="ECO:0000313" key="3">
    <source>
        <dbReference type="Proteomes" id="UP001619911"/>
    </source>
</evidence>
<dbReference type="PROSITE" id="PS51257">
    <property type="entry name" value="PROKAR_LIPOPROTEIN"/>
    <property type="match status" value="1"/>
</dbReference>
<keyword evidence="2" id="KW-0449">Lipoprotein</keyword>
<proteinExistence type="predicted"/>
<keyword evidence="3" id="KW-1185">Reference proteome</keyword>
<gene>
    <name evidence="2" type="ORF">QYG89_14660</name>
</gene>
<keyword evidence="1" id="KW-0732">Signal</keyword>
<feature type="signal peptide" evidence="1">
    <location>
        <begin position="1"/>
        <end position="19"/>
    </location>
</feature>
<accession>A0ABW8IDX2</accession>
<name>A0ABW8IDX2_9BACI</name>
<sequence length="139" mass="15699">MRKMLLLFLLVFFLAACQSGVSEPPKPVLTINNKKIPYEIGTYSWYEKGKGVEVDTAEPSELVKDTDYLIVPAGSEWSIDSKHQPVNLEAGIWKDGSADFKKIKNNKMRLPEEKGTFIYVIHASWKEGDAIYAFQIGTK</sequence>
<reference evidence="2 3" key="1">
    <citation type="submission" date="2023-07" db="EMBL/GenBank/DDBJ databases">
        <title>Bacillus lucianemedeirus sp. nov, a new species isolated from an immunobiological production facility.</title>
        <authorList>
            <person name="Costa L.V."/>
            <person name="Miranda R.V.S.L."/>
            <person name="Brandao M.L.L."/>
            <person name="Reis C.M.F."/>
            <person name="Frazao A.M."/>
            <person name="Cruz F.V."/>
            <person name="Baio P.V.P."/>
            <person name="Veras J.F.C."/>
            <person name="Ramos J.N."/>
            <person name="Vieira V."/>
        </authorList>
    </citation>
    <scope>NUCLEOTIDE SEQUENCE [LARGE SCALE GENOMIC DNA]</scope>
    <source>
        <strain evidence="2 3">B190/17</strain>
    </source>
</reference>
<organism evidence="2 3">
    <name type="scientific">Bacillus lumedeiriae</name>
    <dbReference type="NCBI Taxonomy" id="3058829"/>
    <lineage>
        <taxon>Bacteria</taxon>
        <taxon>Bacillati</taxon>
        <taxon>Bacillota</taxon>
        <taxon>Bacilli</taxon>
        <taxon>Bacillales</taxon>
        <taxon>Bacillaceae</taxon>
        <taxon>Bacillus</taxon>
    </lineage>
</organism>
<feature type="chain" id="PRO_5045538274" evidence="1">
    <location>
        <begin position="20"/>
        <end position="139"/>
    </location>
</feature>
<protein>
    <submittedName>
        <fullName evidence="2">Lipoprotein</fullName>
    </submittedName>
</protein>
<dbReference type="Proteomes" id="UP001619911">
    <property type="component" value="Unassembled WGS sequence"/>
</dbReference>
<evidence type="ECO:0000313" key="2">
    <source>
        <dbReference type="EMBL" id="MFK2826894.1"/>
    </source>
</evidence>